<evidence type="ECO:0000313" key="3">
    <source>
        <dbReference type="Proteomes" id="UP000608662"/>
    </source>
</evidence>
<gene>
    <name evidence="2" type="ORF">GOC74_09750</name>
</gene>
<dbReference type="AlphaFoldDB" id="A0A847U3H0"/>
<sequence>MSRPQLHTGTSLWPGLAAVALFGVLAAAFLGASLPEPAGFGPDAQIVKSIGAAMFNIDPTAIMDEGAIPSEGFLALFLIIAVVLDAALDGALMLAERDEDHSGGESR</sequence>
<evidence type="ECO:0000313" key="2">
    <source>
        <dbReference type="EMBL" id="NLV10213.1"/>
    </source>
</evidence>
<accession>A0A847U3H0</accession>
<proteinExistence type="predicted"/>
<keyword evidence="1" id="KW-0812">Transmembrane</keyword>
<evidence type="ECO:0000256" key="1">
    <source>
        <dbReference type="SAM" id="Phobius"/>
    </source>
</evidence>
<dbReference type="RefSeq" id="WP_170093944.1">
    <property type="nucleotide sequence ID" value="NZ_WOYG01000001.1"/>
</dbReference>
<reference evidence="2" key="1">
    <citation type="submission" date="2019-12" db="EMBL/GenBank/DDBJ databases">
        <title>Whole-genome sequence of Halomicrobium mukohataei pws1.</title>
        <authorList>
            <person name="Verma D.K."/>
            <person name="Gopal K."/>
            <person name="Prasad E.S."/>
        </authorList>
    </citation>
    <scope>NUCLEOTIDE SEQUENCE</scope>
    <source>
        <strain evidence="2">Pws1</strain>
    </source>
</reference>
<feature type="transmembrane region" description="Helical" evidence="1">
    <location>
        <begin position="12"/>
        <end position="32"/>
    </location>
</feature>
<protein>
    <submittedName>
        <fullName evidence="2">Proton-conducting membrane transporter</fullName>
    </submittedName>
</protein>
<organism evidence="2 3">
    <name type="scientific">Halomicrobium mukohataei</name>
    <dbReference type="NCBI Taxonomy" id="57705"/>
    <lineage>
        <taxon>Archaea</taxon>
        <taxon>Methanobacteriati</taxon>
        <taxon>Methanobacteriota</taxon>
        <taxon>Stenosarchaea group</taxon>
        <taxon>Halobacteria</taxon>
        <taxon>Halobacteriales</taxon>
        <taxon>Haloarculaceae</taxon>
        <taxon>Halomicrobium</taxon>
    </lineage>
</organism>
<dbReference type="OrthoDB" id="214784at2157"/>
<dbReference type="EMBL" id="WOYG01000001">
    <property type="protein sequence ID" value="NLV10213.1"/>
    <property type="molecule type" value="Genomic_DNA"/>
</dbReference>
<feature type="transmembrane region" description="Helical" evidence="1">
    <location>
        <begin position="73"/>
        <end position="95"/>
    </location>
</feature>
<keyword evidence="1" id="KW-0472">Membrane</keyword>
<comment type="caution">
    <text evidence="2">The sequence shown here is derived from an EMBL/GenBank/DDBJ whole genome shotgun (WGS) entry which is preliminary data.</text>
</comment>
<dbReference type="Proteomes" id="UP000608662">
    <property type="component" value="Unassembled WGS sequence"/>
</dbReference>
<dbReference type="GeneID" id="94361942"/>
<name>A0A847U3H0_9EURY</name>
<keyword evidence="1" id="KW-1133">Transmembrane helix</keyword>